<dbReference type="Gene3D" id="3.40.30.10">
    <property type="entry name" value="Glutaredoxin"/>
    <property type="match status" value="1"/>
</dbReference>
<comment type="caution">
    <text evidence="2">The sequence shown here is derived from an EMBL/GenBank/DDBJ whole genome shotgun (WGS) entry which is preliminary data.</text>
</comment>
<dbReference type="AlphaFoldDB" id="A0A9W4UEL0"/>
<gene>
    <name evidence="2" type="ORF">PDIGIT_LOCUS8078</name>
</gene>
<dbReference type="InterPro" id="IPR013766">
    <property type="entry name" value="Thioredoxin_domain"/>
</dbReference>
<organism evidence="2 3">
    <name type="scientific">Periconia digitata</name>
    <dbReference type="NCBI Taxonomy" id="1303443"/>
    <lineage>
        <taxon>Eukaryota</taxon>
        <taxon>Fungi</taxon>
        <taxon>Dikarya</taxon>
        <taxon>Ascomycota</taxon>
        <taxon>Pezizomycotina</taxon>
        <taxon>Dothideomycetes</taxon>
        <taxon>Pleosporomycetidae</taxon>
        <taxon>Pleosporales</taxon>
        <taxon>Massarineae</taxon>
        <taxon>Periconiaceae</taxon>
        <taxon>Periconia</taxon>
    </lineage>
</organism>
<dbReference type="EMBL" id="CAOQHR010000005">
    <property type="protein sequence ID" value="CAI6335003.1"/>
    <property type="molecule type" value="Genomic_DNA"/>
</dbReference>
<accession>A0A9W4UEL0</accession>
<evidence type="ECO:0000313" key="2">
    <source>
        <dbReference type="EMBL" id="CAI6335003.1"/>
    </source>
</evidence>
<protein>
    <recommendedName>
        <fullName evidence="1">Thioredoxin domain-containing protein</fullName>
    </recommendedName>
</protein>
<evidence type="ECO:0000259" key="1">
    <source>
        <dbReference type="PROSITE" id="PS51352"/>
    </source>
</evidence>
<dbReference type="PANTHER" id="PTHR42336">
    <property type="entry name" value="THIOREDOXIN DOMAIN-CONTAINING PROTEIN-RELATED"/>
    <property type="match status" value="1"/>
</dbReference>
<sequence length="191" mass="20854">MSWQTELKSWMFPSNPPTSDVPAAGSKAPSSKLLAIDGKPTVVSFLRHCGCPFAEKTYLELRAAASTHPEVRFVAISHSDSASTGRWLQSLPDPSQNSTVDMIVDDERSLYADWGLGVSSFWHVLSPSSMYSVYKLGKQEDIWNRPTESGTRWQSAGSFAVASDGTVKWSHPSASADDIPDFNNALTALNE</sequence>
<keyword evidence="3" id="KW-1185">Reference proteome</keyword>
<dbReference type="Proteomes" id="UP001152607">
    <property type="component" value="Unassembled WGS sequence"/>
</dbReference>
<name>A0A9W4UEL0_9PLEO</name>
<feature type="domain" description="Thioredoxin" evidence="1">
    <location>
        <begin position="22"/>
        <end position="191"/>
    </location>
</feature>
<dbReference type="OrthoDB" id="40334at2759"/>
<reference evidence="2" key="1">
    <citation type="submission" date="2023-01" db="EMBL/GenBank/DDBJ databases">
        <authorList>
            <person name="Van Ghelder C."/>
            <person name="Rancurel C."/>
        </authorList>
    </citation>
    <scope>NUCLEOTIDE SEQUENCE</scope>
    <source>
        <strain evidence="2">CNCM I-4278</strain>
    </source>
</reference>
<evidence type="ECO:0000313" key="3">
    <source>
        <dbReference type="Proteomes" id="UP001152607"/>
    </source>
</evidence>
<dbReference type="SUPFAM" id="SSF52833">
    <property type="entry name" value="Thioredoxin-like"/>
    <property type="match status" value="1"/>
</dbReference>
<dbReference type="PANTHER" id="PTHR42336:SF1">
    <property type="entry name" value="ALKYL HYDROPEROXIDE REDUCTASE SUBUNIT C_ THIOL SPECIFIC ANTIOXIDANT DOMAIN-CONTAINING PROTEIN"/>
    <property type="match status" value="1"/>
</dbReference>
<dbReference type="InterPro" id="IPR032801">
    <property type="entry name" value="PXL2A/B/C"/>
</dbReference>
<dbReference type="Pfam" id="PF13911">
    <property type="entry name" value="AhpC-TSA_2"/>
    <property type="match status" value="1"/>
</dbReference>
<proteinExistence type="predicted"/>
<dbReference type="InterPro" id="IPR036249">
    <property type="entry name" value="Thioredoxin-like_sf"/>
</dbReference>
<dbReference type="PROSITE" id="PS51352">
    <property type="entry name" value="THIOREDOXIN_2"/>
    <property type="match status" value="1"/>
</dbReference>